<evidence type="ECO:0000313" key="3">
    <source>
        <dbReference type="EMBL" id="MQQ06983.1"/>
    </source>
</evidence>
<reference evidence="3 4" key="1">
    <citation type="submission" date="2019-10" db="EMBL/GenBank/DDBJ databases">
        <title>Epibacterium sp. nov., isolated from seawater.</title>
        <authorList>
            <person name="Zhang X."/>
            <person name="Li N."/>
        </authorList>
    </citation>
    <scope>NUCLEOTIDE SEQUENCE [LARGE SCALE GENOMIC DNA]</scope>
    <source>
        <strain evidence="3 4">SM1979</strain>
    </source>
</reference>
<dbReference type="InterPro" id="IPR036465">
    <property type="entry name" value="vWFA_dom_sf"/>
</dbReference>
<keyword evidence="1" id="KW-0732">Signal</keyword>
<dbReference type="SMART" id="SM00327">
    <property type="entry name" value="VWA"/>
    <property type="match status" value="1"/>
</dbReference>
<evidence type="ECO:0000313" key="4">
    <source>
        <dbReference type="Proteomes" id="UP000444174"/>
    </source>
</evidence>
<comment type="caution">
    <text evidence="3">The sequence shown here is derived from an EMBL/GenBank/DDBJ whole genome shotgun (WGS) entry which is preliminary data.</text>
</comment>
<evidence type="ECO:0000256" key="1">
    <source>
        <dbReference type="SAM" id="SignalP"/>
    </source>
</evidence>
<feature type="domain" description="VWFA" evidence="2">
    <location>
        <begin position="43"/>
        <end position="223"/>
    </location>
</feature>
<feature type="chain" id="PRO_5032311653" evidence="1">
    <location>
        <begin position="26"/>
        <end position="321"/>
    </location>
</feature>
<gene>
    <name evidence="3" type="ORF">GFB49_00795</name>
</gene>
<sequence length="321" mass="33951">MTHVLPSRGLLPSLMAVLSMSISLAAPTAVAGTDPSALTSGPRAMLVMDGSNSMWGQIDGTAKITIARDVVRNLLTDLPPEVALGLTAYGHRRTGDCRDVEVLVDPGQNNRARIAEQIGTVKPKGKTPMAEAVRQAAQSLNNNAGPATVILISDGVETCAPDVCAVAAELERSGVDFTAHVIGFDVKEEEAKSQFACIAKATGGQFLSVDTADELSAALIATTQFQTTETSLPLITQSGRLYFVASHKARGKLQNLPAHWQLEDQSGNPIMTGFHNAGGQIDLKPGTYRLTATDTDSGRTQSRRIQVTNGGTMQITLLFPE</sequence>
<organism evidence="3 4">
    <name type="scientific">Tritonibacter litoralis</name>
    <dbReference type="NCBI Taxonomy" id="2662264"/>
    <lineage>
        <taxon>Bacteria</taxon>
        <taxon>Pseudomonadati</taxon>
        <taxon>Pseudomonadota</taxon>
        <taxon>Alphaproteobacteria</taxon>
        <taxon>Rhodobacterales</taxon>
        <taxon>Paracoccaceae</taxon>
        <taxon>Tritonibacter</taxon>
    </lineage>
</organism>
<name>A0A843YCC9_9RHOB</name>
<protein>
    <submittedName>
        <fullName evidence="3">VWA domain-containing protein</fullName>
    </submittedName>
</protein>
<dbReference type="InterPro" id="IPR002035">
    <property type="entry name" value="VWF_A"/>
</dbReference>
<evidence type="ECO:0000259" key="2">
    <source>
        <dbReference type="PROSITE" id="PS50234"/>
    </source>
</evidence>
<dbReference type="Pfam" id="PF13519">
    <property type="entry name" value="VWA_2"/>
    <property type="match status" value="1"/>
</dbReference>
<keyword evidence="4" id="KW-1185">Reference proteome</keyword>
<dbReference type="AlphaFoldDB" id="A0A843YCC9"/>
<dbReference type="SUPFAM" id="SSF53300">
    <property type="entry name" value="vWA-like"/>
    <property type="match status" value="1"/>
</dbReference>
<dbReference type="Gene3D" id="3.40.50.410">
    <property type="entry name" value="von Willebrand factor, type A domain"/>
    <property type="match status" value="1"/>
</dbReference>
<feature type="signal peptide" evidence="1">
    <location>
        <begin position="1"/>
        <end position="25"/>
    </location>
</feature>
<dbReference type="Proteomes" id="UP000444174">
    <property type="component" value="Unassembled WGS sequence"/>
</dbReference>
<dbReference type="EMBL" id="WIBF01000001">
    <property type="protein sequence ID" value="MQQ06983.1"/>
    <property type="molecule type" value="Genomic_DNA"/>
</dbReference>
<dbReference type="PROSITE" id="PS50234">
    <property type="entry name" value="VWFA"/>
    <property type="match status" value="1"/>
</dbReference>
<dbReference type="RefSeq" id="WP_153213905.1">
    <property type="nucleotide sequence ID" value="NZ_WIBF01000001.1"/>
</dbReference>
<accession>A0A843YCC9</accession>
<proteinExistence type="predicted"/>